<dbReference type="EMBL" id="FXAW01000002">
    <property type="protein sequence ID" value="SMG21546.1"/>
    <property type="molecule type" value="Genomic_DNA"/>
</dbReference>
<name>A0A1X7J2H7_9BACT</name>
<dbReference type="InterPro" id="IPR022269">
    <property type="entry name" value="SO_2930-like_C"/>
</dbReference>
<keyword evidence="2" id="KW-1185">Reference proteome</keyword>
<evidence type="ECO:0008006" key="3">
    <source>
        <dbReference type="Google" id="ProtNLM"/>
    </source>
</evidence>
<dbReference type="STRING" id="1028.SAMN05661096_01205"/>
<dbReference type="AlphaFoldDB" id="A0A1X7J2H7"/>
<dbReference type="Proteomes" id="UP000193804">
    <property type="component" value="Unassembled WGS sequence"/>
</dbReference>
<dbReference type="OrthoDB" id="338827at2"/>
<evidence type="ECO:0000313" key="1">
    <source>
        <dbReference type="EMBL" id="SMG21546.1"/>
    </source>
</evidence>
<reference evidence="2" key="1">
    <citation type="submission" date="2017-04" db="EMBL/GenBank/DDBJ databases">
        <authorList>
            <person name="Varghese N."/>
            <person name="Submissions S."/>
        </authorList>
    </citation>
    <scope>NUCLEOTIDE SEQUENCE [LARGE SCALE GENOMIC DNA]</scope>
    <source>
        <strain evidence="2">DSM 4125</strain>
    </source>
</reference>
<gene>
    <name evidence="1" type="ORF">SAMN05661096_01205</name>
</gene>
<accession>A0A1X7J2H7</accession>
<proteinExistence type="predicted"/>
<protein>
    <recommendedName>
        <fullName evidence="3">Cytochrome c domain-containing protein</fullName>
    </recommendedName>
</protein>
<sequence>MNLFVIKMKDSLLIRIGVVFLLSCGSKENQKQETQESTPSSFSFTSSQSLGKEKLSEYGFFKGELADLSPKEDVHPYKLNSALFSDYAHKARFVQIPEGKIADYHPTEVMEFPIGSVLIKNFYYPNDFSKPDGERRILETRLLIHEEEGWKALPYVWNQEQTEAFLEVAGATKSVSWRDVEGNTQKINYSIPNMNQCRSCHLKDGKIMPIGPSTRQLNGDFDYADKGEMNQLKYWQAHGLLSNLPIENLPKLVNYENDSEALADRARAYLEINCGHCHRPEGPAKNSALHLMASVDNPAAWGVGKTPIAAGKGSGGLKYDIVPGHPEQSILAYRMESTDPGIMMPELGRKMVHKEGLALVKQWINEME</sequence>
<evidence type="ECO:0000313" key="2">
    <source>
        <dbReference type="Proteomes" id="UP000193804"/>
    </source>
</evidence>
<dbReference type="NCBIfam" id="TIGR03806">
    <property type="entry name" value="chp_HNE_0200"/>
    <property type="match status" value="1"/>
</dbReference>
<organism evidence="1 2">
    <name type="scientific">Marivirga sericea</name>
    <dbReference type="NCBI Taxonomy" id="1028"/>
    <lineage>
        <taxon>Bacteria</taxon>
        <taxon>Pseudomonadati</taxon>
        <taxon>Bacteroidota</taxon>
        <taxon>Cytophagia</taxon>
        <taxon>Cytophagales</taxon>
        <taxon>Marivirgaceae</taxon>
        <taxon>Marivirga</taxon>
    </lineage>
</organism>